<dbReference type="Proteomes" id="UP000051639">
    <property type="component" value="Unassembled WGS sequence"/>
</dbReference>
<protein>
    <submittedName>
        <fullName evidence="1">Uncharacterized protein</fullName>
    </submittedName>
</protein>
<evidence type="ECO:0000313" key="2">
    <source>
        <dbReference type="Proteomes" id="UP000051639"/>
    </source>
</evidence>
<name>A0A0R2H388_9LACO</name>
<accession>A0A0R2H388</accession>
<sequence>MLFPVGRSALSPHGGLNLLYSITSSFDNALSPTPGAEPAAINYLATLGKTFPHVGG</sequence>
<dbReference type="AlphaFoldDB" id="A0A0R2H388"/>
<dbReference type="EMBL" id="JQBA01000027">
    <property type="protein sequence ID" value="KRN43949.1"/>
    <property type="molecule type" value="Genomic_DNA"/>
</dbReference>
<dbReference type="PATRIC" id="fig|148604.4.peg.1024"/>
<evidence type="ECO:0000313" key="1">
    <source>
        <dbReference type="EMBL" id="KRN43949.1"/>
    </source>
</evidence>
<comment type="caution">
    <text evidence="1">The sequence shown here is derived from an EMBL/GenBank/DDBJ whole genome shotgun (WGS) entry which is preliminary data.</text>
</comment>
<keyword evidence="2" id="KW-1185">Reference proteome</keyword>
<organism evidence="1 2">
    <name type="scientific">Limosilactobacillus ingluviei</name>
    <dbReference type="NCBI Taxonomy" id="148604"/>
    <lineage>
        <taxon>Bacteria</taxon>
        <taxon>Bacillati</taxon>
        <taxon>Bacillota</taxon>
        <taxon>Bacilli</taxon>
        <taxon>Lactobacillales</taxon>
        <taxon>Lactobacillaceae</taxon>
        <taxon>Limosilactobacillus</taxon>
    </lineage>
</organism>
<proteinExistence type="predicted"/>
<gene>
    <name evidence="1" type="ORF">IV41_GL000984</name>
</gene>
<reference evidence="1 2" key="1">
    <citation type="journal article" date="2015" name="Genome Announc.">
        <title>Expanding the biotechnology potential of lactobacilli through comparative genomics of 213 strains and associated genera.</title>
        <authorList>
            <person name="Sun Z."/>
            <person name="Harris H.M."/>
            <person name="McCann A."/>
            <person name="Guo C."/>
            <person name="Argimon S."/>
            <person name="Zhang W."/>
            <person name="Yang X."/>
            <person name="Jeffery I.B."/>
            <person name="Cooney J.C."/>
            <person name="Kagawa T.F."/>
            <person name="Liu W."/>
            <person name="Song Y."/>
            <person name="Salvetti E."/>
            <person name="Wrobel A."/>
            <person name="Rasinkangas P."/>
            <person name="Parkhill J."/>
            <person name="Rea M.C."/>
            <person name="O'Sullivan O."/>
            <person name="Ritari J."/>
            <person name="Douillard F.P."/>
            <person name="Paul Ross R."/>
            <person name="Yang R."/>
            <person name="Briner A.E."/>
            <person name="Felis G.E."/>
            <person name="de Vos W.M."/>
            <person name="Barrangou R."/>
            <person name="Klaenhammer T.R."/>
            <person name="Caufield P.W."/>
            <person name="Cui Y."/>
            <person name="Zhang H."/>
            <person name="O'Toole P.W."/>
        </authorList>
    </citation>
    <scope>NUCLEOTIDE SEQUENCE [LARGE SCALE GENOMIC DNA]</scope>
    <source>
        <strain evidence="1 2">DSM 14792</strain>
    </source>
</reference>